<evidence type="ECO:0000313" key="2">
    <source>
        <dbReference type="EMBL" id="TKG59271.1"/>
    </source>
</evidence>
<name>A0ABY2RT07_9PSEU</name>
<dbReference type="Gene3D" id="1.10.8.1060">
    <property type="entry name" value="Corynebacterium glutamicum thioredoxin-dependent arsenate reductase, N-terminal domain"/>
    <property type="match status" value="1"/>
</dbReference>
<proteinExistence type="predicted"/>
<evidence type="ECO:0000313" key="3">
    <source>
        <dbReference type="Proteomes" id="UP000309992"/>
    </source>
</evidence>
<dbReference type="NCBIfam" id="NF046112">
    <property type="entry name" value="MSMEG_6209_Nter"/>
    <property type="match status" value="1"/>
</dbReference>
<dbReference type="EMBL" id="SWMS01000046">
    <property type="protein sequence ID" value="TKG59271.1"/>
    <property type="molecule type" value="Genomic_DNA"/>
</dbReference>
<keyword evidence="3" id="KW-1185">Reference proteome</keyword>
<evidence type="ECO:0000256" key="1">
    <source>
        <dbReference type="SAM" id="MobiDB-lite"/>
    </source>
</evidence>
<comment type="caution">
    <text evidence="2">The sequence shown here is derived from an EMBL/GenBank/DDBJ whole genome shotgun (WGS) entry which is preliminary data.</text>
</comment>
<accession>A0ABY2RT07</accession>
<gene>
    <name evidence="2" type="ORF">FCN18_36890</name>
</gene>
<dbReference type="Proteomes" id="UP000309992">
    <property type="component" value="Unassembled WGS sequence"/>
</dbReference>
<dbReference type="RefSeq" id="WP_137097338.1">
    <property type="nucleotide sequence ID" value="NZ_SWMS01000046.1"/>
</dbReference>
<sequence>MDDIPDLNATARGDQYAHIEARLVDEYGPRRGTAVRHVIAEERGRFANARIHAFVPILVERSVRTRLGTPRPSYPSTPATSSENCQRARSWTERVGSAGAGSVSADVGWLGGPVAPIPGATHPAAASGAPITAEMVVVTTTLGCRRPAEVVRVATESVAIEAA</sequence>
<feature type="region of interest" description="Disordered" evidence="1">
    <location>
        <begin position="67"/>
        <end position="87"/>
    </location>
</feature>
<organism evidence="2 3">
    <name type="scientific">Prauserella endophytica</name>
    <dbReference type="NCBI Taxonomy" id="1592324"/>
    <lineage>
        <taxon>Bacteria</taxon>
        <taxon>Bacillati</taxon>
        <taxon>Actinomycetota</taxon>
        <taxon>Actinomycetes</taxon>
        <taxon>Pseudonocardiales</taxon>
        <taxon>Pseudonocardiaceae</taxon>
        <taxon>Prauserella</taxon>
        <taxon>Prauserella coralliicola group</taxon>
    </lineage>
</organism>
<feature type="compositionally biased region" description="Polar residues" evidence="1">
    <location>
        <begin position="74"/>
        <end position="87"/>
    </location>
</feature>
<reference evidence="2 3" key="1">
    <citation type="journal article" date="2015" name="Antonie Van Leeuwenhoek">
        <title>Prauserella endophytica sp. nov., an endophytic actinobacterium isolated from Tamarix taklamakanensis.</title>
        <authorList>
            <person name="Liu J.M."/>
            <person name="Habden X."/>
            <person name="Guo L."/>
            <person name="Tuo L."/>
            <person name="Jiang Z.K."/>
            <person name="Liu S.W."/>
            <person name="Liu X.F."/>
            <person name="Chen L."/>
            <person name="Li R.F."/>
            <person name="Zhang Y.Q."/>
            <person name="Sun C.H."/>
        </authorList>
    </citation>
    <scope>NUCLEOTIDE SEQUENCE [LARGE SCALE GENOMIC DNA]</scope>
    <source>
        <strain evidence="2 3">CGMCC 4.7182</strain>
    </source>
</reference>
<protein>
    <submittedName>
        <fullName evidence="2">Uncharacterized protein</fullName>
    </submittedName>
</protein>